<protein>
    <recommendedName>
        <fullName evidence="2">1-phosphatidylinositol 4-kinase</fullName>
        <ecNumber evidence="2">2.7.1.67</ecNumber>
    </recommendedName>
</protein>
<keyword evidence="10" id="KW-1185">Reference proteome</keyword>
<organism evidence="9 10">
    <name type="scientific">Micractinium conductrix</name>
    <dbReference type="NCBI Taxonomy" id="554055"/>
    <lineage>
        <taxon>Eukaryota</taxon>
        <taxon>Viridiplantae</taxon>
        <taxon>Chlorophyta</taxon>
        <taxon>core chlorophytes</taxon>
        <taxon>Trebouxiophyceae</taxon>
        <taxon>Chlorellales</taxon>
        <taxon>Chlorellaceae</taxon>
        <taxon>Chlorella clade</taxon>
        <taxon>Micractinium</taxon>
    </lineage>
</organism>
<accession>A0A2P6V8P7</accession>
<feature type="region of interest" description="Disordered" evidence="7">
    <location>
        <begin position="478"/>
        <end position="501"/>
    </location>
</feature>
<dbReference type="EC" id="2.7.1.67" evidence="2"/>
<dbReference type="PANTHER" id="PTHR45800">
    <property type="entry name" value="PHOSPHATIDYLINOSITOL 4-KINASE GAMMA"/>
    <property type="match status" value="1"/>
</dbReference>
<feature type="region of interest" description="Disordered" evidence="7">
    <location>
        <begin position="581"/>
        <end position="608"/>
    </location>
</feature>
<dbReference type="STRING" id="554055.A0A2P6V8P7"/>
<comment type="caution">
    <text evidence="9">The sequence shown here is derived from an EMBL/GenBank/DDBJ whole genome shotgun (WGS) entry which is preliminary data.</text>
</comment>
<dbReference type="InterPro" id="IPR044571">
    <property type="entry name" value="P4KG1-8"/>
</dbReference>
<evidence type="ECO:0000256" key="4">
    <source>
        <dbReference type="ARBA" id="ARBA00022741"/>
    </source>
</evidence>
<evidence type="ECO:0000256" key="2">
    <source>
        <dbReference type="ARBA" id="ARBA00012169"/>
    </source>
</evidence>
<evidence type="ECO:0000256" key="5">
    <source>
        <dbReference type="ARBA" id="ARBA00022777"/>
    </source>
</evidence>
<dbReference type="EMBL" id="LHPF02000020">
    <property type="protein sequence ID" value="PSC70454.1"/>
    <property type="molecule type" value="Genomic_DNA"/>
</dbReference>
<name>A0A2P6V8P7_9CHLO</name>
<reference evidence="9 10" key="1">
    <citation type="journal article" date="2018" name="Plant J.">
        <title>Genome sequences of Chlorella sorokiniana UTEX 1602 and Micractinium conductrix SAG 241.80: implications to maltose excretion by a green alga.</title>
        <authorList>
            <person name="Arriola M.B."/>
            <person name="Velmurugan N."/>
            <person name="Zhang Y."/>
            <person name="Plunkett M.H."/>
            <person name="Hondzo H."/>
            <person name="Barney B.M."/>
        </authorList>
    </citation>
    <scope>NUCLEOTIDE SEQUENCE [LARGE SCALE GENOMIC DNA]</scope>
    <source>
        <strain evidence="9 10">SAG 241.80</strain>
    </source>
</reference>
<dbReference type="PROSITE" id="PS50290">
    <property type="entry name" value="PI3_4_KINASE_3"/>
    <property type="match status" value="1"/>
</dbReference>
<evidence type="ECO:0000256" key="1">
    <source>
        <dbReference type="ARBA" id="ARBA00008941"/>
    </source>
</evidence>
<evidence type="ECO:0000256" key="7">
    <source>
        <dbReference type="SAM" id="MobiDB-lite"/>
    </source>
</evidence>
<keyword evidence="4" id="KW-0547">Nucleotide-binding</keyword>
<dbReference type="InterPro" id="IPR000403">
    <property type="entry name" value="PI3/4_kinase_cat_dom"/>
</dbReference>
<sequence length="687" mass="73298">MAAILETRVTVTQHGFHVKQPLQAAGGEGGAPAADAQLWREDSRREEGTSLSALSFASLPAPPAALTPPAPQPPACLQPAEHAHLTSGAKRLMRSVVRGLKAEQEPEAATEGLGGTYFFANEAGQKIAIMKPCDEEPLAPNNPKGFVGRQLGEPGLKPTVRVGEAASREVAAYLLDHGRFARVPHTVMVRMQHTVFHHASAAEPPSPKLGSLQQFVPHECDTSEMGASRFSVCDVQRIGIFDIRLFNTDRHAGNMLVRRPRPPPGEPSAASAFLDRSTYELIPIDHGFALPEALEPPYFEWQHWPQAMLPFGREELEYIAALDAKADIRMLRAEVPSLRVESLRVLEVCTTLLKECAAAGLTLTEIAGVVTRPLIGMEEEPSELERICFNARAEVEEWSESEDDAVAIIEEGVESEEEGVVAMLSMEEEGEEPCSQLASPTSTASSDNTAFKLSAADRSHTASSETSRLEDALFSMDEDATGNRTPPRARSPDAVPLSARLPPSRFATEAAAAKGGAAPVTPAAGKGLAVSFVSPLAAGAEDSLPASFDSLALQDSPEPPSSSMAATSMAASSTFGGATSYAPTSRCGPGATAGAGGRPRKTRSRRKLAIGSRLLKLTTQTYPPLVESRAAGAPSMSALAVFRDLTEEQWERFMGVVQCQVQRKLRDGVWKSAAAAKAPPMMSCPRF</sequence>
<keyword evidence="6" id="KW-0067">ATP-binding</keyword>
<dbReference type="GO" id="GO:0005524">
    <property type="term" value="F:ATP binding"/>
    <property type="evidence" value="ECO:0007669"/>
    <property type="project" value="UniProtKB-KW"/>
</dbReference>
<keyword evidence="5 9" id="KW-0418">Kinase</keyword>
<evidence type="ECO:0000313" key="10">
    <source>
        <dbReference type="Proteomes" id="UP000239649"/>
    </source>
</evidence>
<reference evidence="9" key="2">
    <citation type="submission" date="2018-02" db="EMBL/GenBank/DDBJ databases">
        <authorList>
            <person name="Cohen D.B."/>
            <person name="Kent A.D."/>
        </authorList>
    </citation>
    <scope>NUCLEOTIDE SEQUENCE</scope>
    <source>
        <strain evidence="9">SAG 241.80</strain>
    </source>
</reference>
<dbReference type="PANTHER" id="PTHR45800:SF11">
    <property type="entry name" value="PHOSPHATIDYLINOSITOL 3-KINASE-RELATED PROTEIN KINASE"/>
    <property type="match status" value="1"/>
</dbReference>
<evidence type="ECO:0000313" key="9">
    <source>
        <dbReference type="EMBL" id="PSC70453.1"/>
    </source>
</evidence>
<dbReference type="EMBL" id="LHPF02000020">
    <property type="protein sequence ID" value="PSC70453.1"/>
    <property type="molecule type" value="Genomic_DNA"/>
</dbReference>
<keyword evidence="3" id="KW-0808">Transferase</keyword>
<dbReference type="GO" id="GO:0004430">
    <property type="term" value="F:1-phosphatidylinositol 4-kinase activity"/>
    <property type="evidence" value="ECO:0007669"/>
    <property type="project" value="UniProtKB-EC"/>
</dbReference>
<gene>
    <name evidence="9" type="ORF">C2E20_6143</name>
</gene>
<dbReference type="AlphaFoldDB" id="A0A2P6V8P7"/>
<dbReference type="OrthoDB" id="5839at2759"/>
<feature type="domain" description="PI3K/PI4K catalytic" evidence="8">
    <location>
        <begin position="103"/>
        <end position="403"/>
    </location>
</feature>
<dbReference type="Proteomes" id="UP000239649">
    <property type="component" value="Unassembled WGS sequence"/>
</dbReference>
<feature type="compositionally biased region" description="Basic residues" evidence="7">
    <location>
        <begin position="598"/>
        <end position="608"/>
    </location>
</feature>
<evidence type="ECO:0000259" key="8">
    <source>
        <dbReference type="PROSITE" id="PS50290"/>
    </source>
</evidence>
<comment type="similarity">
    <text evidence="1">Belongs to the PI3/PI4-kinase family. Type II PI4K subfamily.</text>
</comment>
<evidence type="ECO:0000256" key="6">
    <source>
        <dbReference type="ARBA" id="ARBA00022840"/>
    </source>
</evidence>
<dbReference type="Pfam" id="PF00454">
    <property type="entry name" value="PI3_PI4_kinase"/>
    <property type="match status" value="1"/>
</dbReference>
<proteinExistence type="inferred from homology"/>
<evidence type="ECO:0000256" key="3">
    <source>
        <dbReference type="ARBA" id="ARBA00022679"/>
    </source>
</evidence>